<dbReference type="GO" id="GO:0006313">
    <property type="term" value="P:DNA transposition"/>
    <property type="evidence" value="ECO:0007669"/>
    <property type="project" value="InterPro"/>
</dbReference>
<dbReference type="SUPFAM" id="SSF143422">
    <property type="entry name" value="Transposase IS200-like"/>
    <property type="match status" value="1"/>
</dbReference>
<dbReference type="GO" id="GO:0003677">
    <property type="term" value="F:DNA binding"/>
    <property type="evidence" value="ECO:0007669"/>
    <property type="project" value="InterPro"/>
</dbReference>
<dbReference type="EMBL" id="SACS01000012">
    <property type="protein sequence ID" value="RVU36991.1"/>
    <property type="molecule type" value="Genomic_DNA"/>
</dbReference>
<dbReference type="AlphaFoldDB" id="A0A437QR57"/>
<dbReference type="PANTHER" id="PTHR34322:SF2">
    <property type="entry name" value="TRANSPOSASE IS200-LIKE DOMAIN-CONTAINING PROTEIN"/>
    <property type="match status" value="1"/>
</dbReference>
<dbReference type="Proteomes" id="UP000283077">
    <property type="component" value="Unassembled WGS sequence"/>
</dbReference>
<dbReference type="Gene3D" id="3.30.70.1290">
    <property type="entry name" value="Transposase IS200-like"/>
    <property type="match status" value="1"/>
</dbReference>
<comment type="caution">
    <text evidence="2">The sequence shown here is derived from an EMBL/GenBank/DDBJ whole genome shotgun (WGS) entry which is preliminary data.</text>
</comment>
<name>A0A437QR57_9GAMM</name>
<evidence type="ECO:0000259" key="1">
    <source>
        <dbReference type="SMART" id="SM01321"/>
    </source>
</evidence>
<gene>
    <name evidence="2" type="ORF">EOE67_11815</name>
</gene>
<protein>
    <submittedName>
        <fullName evidence="2">Transposase</fullName>
    </submittedName>
</protein>
<accession>A0A437QR57</accession>
<reference evidence="2 3" key="1">
    <citation type="submission" date="2019-01" db="EMBL/GenBank/DDBJ databases">
        <authorList>
            <person name="Chen W.-M."/>
        </authorList>
    </citation>
    <scope>NUCLEOTIDE SEQUENCE [LARGE SCALE GENOMIC DNA]</scope>
    <source>
        <strain evidence="2 3">KYPC3</strain>
    </source>
</reference>
<evidence type="ECO:0000313" key="2">
    <source>
        <dbReference type="EMBL" id="RVU36991.1"/>
    </source>
</evidence>
<organism evidence="2 3">
    <name type="scientific">Rheinheimera riviphila</name>
    <dbReference type="NCBI Taxonomy" id="1834037"/>
    <lineage>
        <taxon>Bacteria</taxon>
        <taxon>Pseudomonadati</taxon>
        <taxon>Pseudomonadota</taxon>
        <taxon>Gammaproteobacteria</taxon>
        <taxon>Chromatiales</taxon>
        <taxon>Chromatiaceae</taxon>
        <taxon>Rheinheimera</taxon>
    </lineage>
</organism>
<dbReference type="PANTHER" id="PTHR34322">
    <property type="entry name" value="TRANSPOSASE, Y1_TNP DOMAIN-CONTAINING"/>
    <property type="match status" value="1"/>
</dbReference>
<proteinExistence type="predicted"/>
<keyword evidence="3" id="KW-1185">Reference proteome</keyword>
<dbReference type="SMART" id="SM01321">
    <property type="entry name" value="Y1_Tnp"/>
    <property type="match status" value="1"/>
</dbReference>
<dbReference type="InterPro" id="IPR036515">
    <property type="entry name" value="Transposase_17_sf"/>
</dbReference>
<sequence length="342" mass="40012">MTLTFLQLNLMSTFSREKIMPVPRKALVSVDTTPSYHVVSRCVRRTFLCGTFENKDFSHRRDWIEHRLKEIAKVFAIAVTSYAIMPNHYHLVVRIQRQQAKIWDSHEVIHRWKALFHLPFLVERFINKDLMSDAELDFVRAKVALWRERLYDLSWFMRCLNEKIARMANAEDGCTGHFWESRFKSQALLKDVAEIQLMIYVDLNPIRAGIADSLETSDFTSIQARSDCNSTSPMKKLLLPFAGDSHQINDPNHISYNLIEYIQLVEWTGRQINPNKRGYISEDIPPLLARLQMSPSIWLRNCSKLERIYHRVIGPAADIQQFCDKLKQKWLRGLTPCREAFG</sequence>
<dbReference type="OrthoDB" id="9814067at2"/>
<evidence type="ECO:0000313" key="3">
    <source>
        <dbReference type="Proteomes" id="UP000283077"/>
    </source>
</evidence>
<dbReference type="GO" id="GO:0004803">
    <property type="term" value="F:transposase activity"/>
    <property type="evidence" value="ECO:0007669"/>
    <property type="project" value="InterPro"/>
</dbReference>
<feature type="domain" description="Transposase IS200-like" evidence="1">
    <location>
        <begin position="33"/>
        <end position="204"/>
    </location>
</feature>
<dbReference type="InterPro" id="IPR002686">
    <property type="entry name" value="Transposase_17"/>
</dbReference>